<dbReference type="HOGENOM" id="CLU_771176_0_0_5"/>
<keyword evidence="4" id="KW-0614">Plasmid</keyword>
<evidence type="ECO:0000313" key="4">
    <source>
        <dbReference type="EMBL" id="CCE99904.1"/>
    </source>
</evidence>
<feature type="coiled-coil region" evidence="2">
    <location>
        <begin position="242"/>
        <end position="276"/>
    </location>
</feature>
<dbReference type="KEGG" id="sfh:SFHH103_05439"/>
<gene>
    <name evidence="4" type="ordered locus">SFHH103_05439</name>
</gene>
<feature type="transmembrane region" description="Helical" evidence="3">
    <location>
        <begin position="21"/>
        <end position="43"/>
    </location>
</feature>
<evidence type="ECO:0000256" key="2">
    <source>
        <dbReference type="SAM" id="Coils"/>
    </source>
</evidence>
<evidence type="ECO:0000313" key="5">
    <source>
        <dbReference type="Proteomes" id="UP000007735"/>
    </source>
</evidence>
<dbReference type="PATRIC" id="fig|380.5.peg.4993"/>
<dbReference type="PANTHER" id="PTHR30386">
    <property type="entry name" value="MEMBRANE FUSION SUBUNIT OF EMRAB-TOLC MULTIDRUG EFFLUX PUMP"/>
    <property type="match status" value="1"/>
</dbReference>
<dbReference type="PANTHER" id="PTHR30386:SF19">
    <property type="entry name" value="MULTIDRUG EXPORT PROTEIN EMRA-RELATED"/>
    <property type="match status" value="1"/>
</dbReference>
<keyword evidence="2" id="KW-0175">Coiled coil</keyword>
<evidence type="ECO:0000256" key="1">
    <source>
        <dbReference type="ARBA" id="ARBA00004196"/>
    </source>
</evidence>
<geneLocation type="plasmid" evidence="4 5">
    <name>pSfHH103e</name>
</geneLocation>
<proteinExistence type="predicted"/>
<keyword evidence="3" id="KW-0812">Transmembrane</keyword>
<feature type="coiled-coil region" evidence="2">
    <location>
        <begin position="95"/>
        <end position="158"/>
    </location>
</feature>
<organism evidence="4 5">
    <name type="scientific">Sinorhizobium fredii (strain HH103)</name>
    <dbReference type="NCBI Taxonomy" id="1117943"/>
    <lineage>
        <taxon>Bacteria</taxon>
        <taxon>Pseudomonadati</taxon>
        <taxon>Pseudomonadota</taxon>
        <taxon>Alphaproteobacteria</taxon>
        <taxon>Hyphomicrobiales</taxon>
        <taxon>Rhizobiaceae</taxon>
        <taxon>Sinorhizobium/Ensifer group</taxon>
        <taxon>Sinorhizobium</taxon>
    </lineage>
</organism>
<protein>
    <submittedName>
        <fullName evidence="4">Conserved uncharacterized protein</fullName>
    </submittedName>
</protein>
<keyword evidence="3" id="KW-1133">Transmembrane helix</keyword>
<comment type="subcellular location">
    <subcellularLocation>
        <location evidence="1">Cell envelope</location>
    </subcellularLocation>
</comment>
<dbReference type="Gene3D" id="2.40.30.170">
    <property type="match status" value="1"/>
</dbReference>
<reference evidence="4 5" key="1">
    <citation type="journal article" date="2012" name="J. Bacteriol.">
        <title>Genome sequence of the soybean symbiont Sinorhizobium fredii HH103.</title>
        <authorList>
            <person name="Weidner S."/>
            <person name="Becker A."/>
            <person name="Bonilla I."/>
            <person name="Jaenicke S."/>
            <person name="Lloret J."/>
            <person name="Margaret I."/>
            <person name="Puhler A."/>
            <person name="Ruiz-Sainz J.E."/>
            <person name="Schneiker-Bekel S."/>
            <person name="Szczepanowski R."/>
            <person name="Vinardell J.M."/>
            <person name="Zehner S."/>
            <person name="Gottfert M."/>
        </authorList>
    </citation>
    <scope>NUCLEOTIDE SEQUENCE [LARGE SCALE GENOMIC DNA]</scope>
    <source>
        <strain evidence="4 5">HH103</strain>
        <plasmid evidence="5">pSfHH103e</plasmid>
    </source>
</reference>
<accession>G9AFS2</accession>
<dbReference type="EMBL" id="HE616899">
    <property type="protein sequence ID" value="CCE99904.1"/>
    <property type="molecule type" value="Genomic_DNA"/>
</dbReference>
<evidence type="ECO:0000256" key="3">
    <source>
        <dbReference type="SAM" id="Phobius"/>
    </source>
</evidence>
<dbReference type="Proteomes" id="UP000007735">
    <property type="component" value="Plasmid pSfHH103e"/>
</dbReference>
<dbReference type="GO" id="GO:0030313">
    <property type="term" value="C:cell envelope"/>
    <property type="evidence" value="ECO:0007669"/>
    <property type="project" value="UniProtKB-SubCell"/>
</dbReference>
<keyword evidence="3" id="KW-0472">Membrane</keyword>
<name>G9AFS2_SINF1</name>
<sequence>MSFAGQRAGTAKVILNHRITRISIGILLLALAIAVLLPGLTGYTSLDGTVNARFAVINAPIDGEIAKPPPRIGTPVTEGETIAIIRNERVNRSILASLRAEQGTARERVAALRRERDELALLRDELAQRLGVFQSATIASLERQLRILEKRVEVSRAQDVVAKVDLDRRQELESKGIFTRKMVEAAEAAGAATGGEVEISNLTVDLLQQRLDALRQGIFVMGDGQNDVPYSRQRQDDVIVRINDLNTRIAENETRASQTEQQLIEEDKRVRNLEQATVPSPFSGVVWSRNIVGGSNVILNNEMMRILDCRELFVDILVPELDYDEIYPGREAEVRLFGRAEVFKGRVQAVKGSSAVVEKDSLAANEPQTDERNARIRVALTPSALNTDSANFCQVGRTAQVRFSKRNIRLTQWFESLWFNLF</sequence>
<dbReference type="AlphaFoldDB" id="G9AFS2"/>
<dbReference type="InterPro" id="IPR050739">
    <property type="entry name" value="MFP"/>
</dbReference>